<dbReference type="Gene3D" id="1.25.40.510">
    <property type="entry name" value="GLE1-like"/>
    <property type="match status" value="1"/>
</dbReference>
<gene>
    <name evidence="1" type="ORF">ANE_LOCUS27323</name>
</gene>
<reference evidence="1" key="1">
    <citation type="submission" date="2019-07" db="EMBL/GenBank/DDBJ databases">
        <authorList>
            <person name="Dittberner H."/>
        </authorList>
    </citation>
    <scope>NUCLEOTIDE SEQUENCE [LARGE SCALE GENOMIC DNA]</scope>
</reference>
<name>A0A565CTB2_9BRAS</name>
<proteinExistence type="predicted"/>
<dbReference type="AlphaFoldDB" id="A0A565CTB2"/>
<protein>
    <submittedName>
        <fullName evidence="1">Uncharacterized protein</fullName>
    </submittedName>
</protein>
<organism evidence="1 2">
    <name type="scientific">Arabis nemorensis</name>
    <dbReference type="NCBI Taxonomy" id="586526"/>
    <lineage>
        <taxon>Eukaryota</taxon>
        <taxon>Viridiplantae</taxon>
        <taxon>Streptophyta</taxon>
        <taxon>Embryophyta</taxon>
        <taxon>Tracheophyta</taxon>
        <taxon>Spermatophyta</taxon>
        <taxon>Magnoliopsida</taxon>
        <taxon>eudicotyledons</taxon>
        <taxon>Gunneridae</taxon>
        <taxon>Pentapetalae</taxon>
        <taxon>rosids</taxon>
        <taxon>malvids</taxon>
        <taxon>Brassicales</taxon>
        <taxon>Brassicaceae</taxon>
        <taxon>Arabideae</taxon>
        <taxon>Arabis</taxon>
    </lineage>
</organism>
<dbReference type="Proteomes" id="UP000489600">
    <property type="component" value="Unassembled WGS sequence"/>
</dbReference>
<dbReference type="OrthoDB" id="420884at2759"/>
<comment type="caution">
    <text evidence="1">The sequence shown here is derived from an EMBL/GenBank/DDBJ whole genome shotgun (WGS) entry which is preliminary data.</text>
</comment>
<evidence type="ECO:0000313" key="1">
    <source>
        <dbReference type="EMBL" id="VVB16879.1"/>
    </source>
</evidence>
<dbReference type="InterPro" id="IPR038506">
    <property type="entry name" value="GLE1-like_sf"/>
</dbReference>
<dbReference type="EMBL" id="CABITT030000008">
    <property type="protein sequence ID" value="VVB16879.1"/>
    <property type="molecule type" value="Genomic_DNA"/>
</dbReference>
<keyword evidence="2" id="KW-1185">Reference proteome</keyword>
<evidence type="ECO:0000313" key="2">
    <source>
        <dbReference type="Proteomes" id="UP000489600"/>
    </source>
</evidence>
<sequence>MGPRKSQIRLCVNSEPAWGSKAYERLDYIMRLYGALVQTDVRGGIATNIHGIEHGWAWFARYEPRTRDLLVHLPTLIHYTTRAFKIRKNQRIQKRRSSDESEDTNGRGSIADLRIKWVDSIAYDDQKPEPNGFSKLDTMLSSGGVGIQFSGLDQTYPDIITIYYCVCEEGALTKYAAMSQTVLSQVVAVASTAMLPTAPGTQGGVLPADGDVAWTAEMKEMFNEALQILPAKSRRVYNIWTIMHSTYPDLSQEEVGS</sequence>
<accession>A0A565CTB2</accession>